<keyword evidence="21" id="KW-1185">Reference proteome</keyword>
<evidence type="ECO:0000256" key="9">
    <source>
        <dbReference type="ARBA" id="ARBA00022840"/>
    </source>
</evidence>
<comment type="cofactor">
    <cofactor evidence="18">
        <name>Mg(2+)</name>
        <dbReference type="ChEBI" id="CHEBI:18420"/>
    </cofactor>
    <text evidence="18">Mn(2+), Zn(2+), Cd(2+) and Co(2+) support activity to lesser extents.</text>
</comment>
<feature type="binding site" evidence="18">
    <location>
        <position position="93"/>
    </location>
    <ligand>
        <name>a divalent metal cation</name>
        <dbReference type="ChEBI" id="CHEBI:60240"/>
    </ligand>
</feature>
<dbReference type="OrthoDB" id="9789934at2"/>
<evidence type="ECO:0000256" key="2">
    <source>
        <dbReference type="ARBA" id="ARBA00005967"/>
    </source>
</evidence>
<keyword evidence="7 17" id="KW-0547">Nucleotide-binding</keyword>
<name>A0A0X8F9A9_9LACT</name>
<evidence type="ECO:0000256" key="16">
    <source>
        <dbReference type="PIRSR" id="PIRSR600829-2"/>
    </source>
</evidence>
<evidence type="ECO:0000256" key="18">
    <source>
        <dbReference type="PIRSR" id="PIRSR600829-4"/>
    </source>
</evidence>
<comment type="similarity">
    <text evidence="2">Belongs to the bacterial diacylglycerol kinase family.</text>
</comment>
<dbReference type="RefSeq" id="WP_060777383.1">
    <property type="nucleotide sequence ID" value="NZ_CP014159.1"/>
</dbReference>
<reference evidence="20 21" key="1">
    <citation type="submission" date="2017-12" db="EMBL/GenBank/DDBJ databases">
        <title>Phylogenetic diversity of female urinary microbiome.</title>
        <authorList>
            <person name="Thomas-White K."/>
            <person name="Wolfe A.J."/>
        </authorList>
    </citation>
    <scope>NUCLEOTIDE SEQUENCE [LARGE SCALE GENOMIC DNA]</scope>
    <source>
        <strain evidence="20 21">UMB0844</strain>
    </source>
</reference>
<accession>A0A0X8F9A9</accession>
<protein>
    <submittedName>
        <fullName evidence="20">Diacylglycerol kinase</fullName>
    </submittedName>
</protein>
<feature type="transmembrane region" description="Helical" evidence="19">
    <location>
        <begin position="72"/>
        <end position="96"/>
    </location>
</feature>
<keyword evidence="12 19" id="KW-0472">Membrane</keyword>
<evidence type="ECO:0000256" key="4">
    <source>
        <dbReference type="ARBA" id="ARBA00022516"/>
    </source>
</evidence>
<dbReference type="EMBL" id="PKGZ01000003">
    <property type="protein sequence ID" value="PKY91450.1"/>
    <property type="molecule type" value="Genomic_DNA"/>
</dbReference>
<dbReference type="AlphaFoldDB" id="A0A0X8F9A9"/>
<keyword evidence="14" id="KW-1208">Phospholipid metabolism</keyword>
<dbReference type="Pfam" id="PF01219">
    <property type="entry name" value="DAGK_prokar"/>
    <property type="match status" value="1"/>
</dbReference>
<feature type="binding site" evidence="17">
    <location>
        <position position="45"/>
    </location>
    <ligand>
        <name>ATP</name>
        <dbReference type="ChEBI" id="CHEBI:30616"/>
    </ligand>
</feature>
<evidence type="ECO:0000256" key="3">
    <source>
        <dbReference type="ARBA" id="ARBA00022475"/>
    </source>
</evidence>
<feature type="transmembrane region" description="Helical" evidence="19">
    <location>
        <begin position="48"/>
        <end position="66"/>
    </location>
</feature>
<dbReference type="PANTHER" id="PTHR34299">
    <property type="entry name" value="DIACYLGLYCEROL KINASE"/>
    <property type="match status" value="1"/>
</dbReference>
<keyword evidence="13" id="KW-0594">Phospholipid biosynthesis</keyword>
<evidence type="ECO:0000313" key="20">
    <source>
        <dbReference type="EMBL" id="PKY91450.1"/>
    </source>
</evidence>
<comment type="subcellular location">
    <subcellularLocation>
        <location evidence="1">Cell membrane</location>
        <topology evidence="1">Multi-pass membrane protein</topology>
    </subcellularLocation>
</comment>
<proteinExistence type="inferred from homology"/>
<dbReference type="Proteomes" id="UP000234775">
    <property type="component" value="Unassembled WGS sequence"/>
</dbReference>
<feature type="transmembrane region" description="Helical" evidence="19">
    <location>
        <begin position="117"/>
        <end position="139"/>
    </location>
</feature>
<evidence type="ECO:0000256" key="10">
    <source>
        <dbReference type="ARBA" id="ARBA00022989"/>
    </source>
</evidence>
<keyword evidence="6 19" id="KW-0812">Transmembrane</keyword>
<evidence type="ECO:0000256" key="12">
    <source>
        <dbReference type="ARBA" id="ARBA00023136"/>
    </source>
</evidence>
<evidence type="ECO:0000256" key="1">
    <source>
        <dbReference type="ARBA" id="ARBA00004651"/>
    </source>
</evidence>
<evidence type="ECO:0000256" key="13">
    <source>
        <dbReference type="ARBA" id="ARBA00023209"/>
    </source>
</evidence>
<feature type="active site" description="Proton acceptor" evidence="15">
    <location>
        <position position="86"/>
    </location>
</feature>
<evidence type="ECO:0000256" key="14">
    <source>
        <dbReference type="ARBA" id="ARBA00023264"/>
    </source>
</evidence>
<dbReference type="GO" id="GO:0046872">
    <property type="term" value="F:metal ion binding"/>
    <property type="evidence" value="ECO:0007669"/>
    <property type="project" value="UniProtKB-KW"/>
</dbReference>
<organism evidence="20 21">
    <name type="scientific">Aerococcus christensenii</name>
    <dbReference type="NCBI Taxonomy" id="87541"/>
    <lineage>
        <taxon>Bacteria</taxon>
        <taxon>Bacillati</taxon>
        <taxon>Bacillota</taxon>
        <taxon>Bacilli</taxon>
        <taxon>Lactobacillales</taxon>
        <taxon>Aerococcaceae</taxon>
        <taxon>Aerococcus</taxon>
    </lineage>
</organism>
<gene>
    <name evidence="20" type="ORF">CYJ27_05130</name>
</gene>
<keyword evidence="11" id="KW-0443">Lipid metabolism</keyword>
<dbReference type="GO" id="GO:0016301">
    <property type="term" value="F:kinase activity"/>
    <property type="evidence" value="ECO:0007669"/>
    <property type="project" value="UniProtKB-KW"/>
</dbReference>
<evidence type="ECO:0000256" key="8">
    <source>
        <dbReference type="ARBA" id="ARBA00022777"/>
    </source>
</evidence>
<keyword evidence="9 17" id="KW-0067">ATP-binding</keyword>
<feature type="binding site" evidence="18">
    <location>
        <position position="45"/>
    </location>
    <ligand>
        <name>a divalent metal cation</name>
        <dbReference type="ChEBI" id="CHEBI:60240"/>
    </ligand>
</feature>
<keyword evidence="18" id="KW-0460">Magnesium</keyword>
<dbReference type="GO" id="GO:0005886">
    <property type="term" value="C:plasma membrane"/>
    <property type="evidence" value="ECO:0007669"/>
    <property type="project" value="UniProtKB-SubCell"/>
</dbReference>
<comment type="caution">
    <text evidence="20">The sequence shown here is derived from an EMBL/GenBank/DDBJ whole genome shotgun (WGS) entry which is preliminary data.</text>
</comment>
<dbReference type="GO" id="GO:0008654">
    <property type="term" value="P:phospholipid biosynthetic process"/>
    <property type="evidence" value="ECO:0007669"/>
    <property type="project" value="UniProtKB-KW"/>
</dbReference>
<dbReference type="InterPro" id="IPR000829">
    <property type="entry name" value="DAGK"/>
</dbReference>
<evidence type="ECO:0000256" key="15">
    <source>
        <dbReference type="PIRSR" id="PIRSR600829-1"/>
    </source>
</evidence>
<dbReference type="InterPro" id="IPR033717">
    <property type="entry name" value="UDPK"/>
</dbReference>
<dbReference type="GO" id="GO:0005524">
    <property type="term" value="F:ATP binding"/>
    <property type="evidence" value="ECO:0007669"/>
    <property type="project" value="UniProtKB-KW"/>
</dbReference>
<dbReference type="InterPro" id="IPR036945">
    <property type="entry name" value="DAGK_sf"/>
</dbReference>
<evidence type="ECO:0000256" key="17">
    <source>
        <dbReference type="PIRSR" id="PIRSR600829-3"/>
    </source>
</evidence>
<keyword evidence="5" id="KW-0808">Transferase</keyword>
<keyword evidence="3" id="KW-1003">Cell membrane</keyword>
<sequence length="143" mass="16222">MPMDLKENKPLKAVTSSARRSFKTHSYRESIGYALEGLFFAFKQERNIRFQSVMMGLVILCAFFFGVSRVEWVILLLCCLMVLAAELANTCVEWLVDLVTDNHYSLIAKRVKDIAAGTVFLTAVFSVVIGGIIFIPYLLNWLF</sequence>
<feature type="binding site" evidence="17">
    <location>
        <begin position="112"/>
        <end position="113"/>
    </location>
    <ligand>
        <name>ATP</name>
        <dbReference type="ChEBI" id="CHEBI:30616"/>
    </ligand>
</feature>
<dbReference type="PANTHER" id="PTHR34299:SF1">
    <property type="entry name" value="DIACYLGLYCEROL KINASE"/>
    <property type="match status" value="1"/>
</dbReference>
<keyword evidence="18" id="KW-0479">Metal-binding</keyword>
<dbReference type="CDD" id="cd14265">
    <property type="entry name" value="UDPK_IM_like"/>
    <property type="match status" value="1"/>
</dbReference>
<dbReference type="KEGG" id="acg:AWM71_07665"/>
<evidence type="ECO:0000313" key="21">
    <source>
        <dbReference type="Proteomes" id="UP000234775"/>
    </source>
</evidence>
<feature type="binding site" evidence="17">
    <location>
        <position position="93"/>
    </location>
    <ligand>
        <name>ATP</name>
        <dbReference type="ChEBI" id="CHEBI:30616"/>
    </ligand>
</feature>
<evidence type="ECO:0000256" key="11">
    <source>
        <dbReference type="ARBA" id="ARBA00023098"/>
    </source>
</evidence>
<keyword evidence="4" id="KW-0444">Lipid biosynthesis</keyword>
<evidence type="ECO:0000256" key="19">
    <source>
        <dbReference type="SAM" id="Phobius"/>
    </source>
</evidence>
<evidence type="ECO:0000256" key="5">
    <source>
        <dbReference type="ARBA" id="ARBA00022679"/>
    </source>
</evidence>
<feature type="binding site" evidence="16">
    <location>
        <position position="86"/>
    </location>
    <ligand>
        <name>substrate</name>
    </ligand>
</feature>
<dbReference type="Gene3D" id="1.10.287.3610">
    <property type="match status" value="1"/>
</dbReference>
<feature type="binding site" evidence="17">
    <location>
        <position position="33"/>
    </location>
    <ligand>
        <name>ATP</name>
        <dbReference type="ChEBI" id="CHEBI:30616"/>
    </ligand>
</feature>
<evidence type="ECO:0000256" key="7">
    <source>
        <dbReference type="ARBA" id="ARBA00022741"/>
    </source>
</evidence>
<keyword evidence="8 20" id="KW-0418">Kinase</keyword>
<keyword evidence="10 19" id="KW-1133">Transmembrane helix</keyword>
<evidence type="ECO:0000256" key="6">
    <source>
        <dbReference type="ARBA" id="ARBA00022692"/>
    </source>
</evidence>